<dbReference type="EMBL" id="JADMLG010000012">
    <property type="protein sequence ID" value="MBH0779849.1"/>
    <property type="molecule type" value="Genomic_DNA"/>
</dbReference>
<protein>
    <recommendedName>
        <fullName evidence="3">RHIM domain-containing protein</fullName>
    </recommendedName>
</protein>
<evidence type="ECO:0000313" key="2">
    <source>
        <dbReference type="Proteomes" id="UP000655751"/>
    </source>
</evidence>
<keyword evidence="2" id="KW-1185">Reference proteome</keyword>
<sequence length="171" mass="18236">MDPVMLVAAAVAAGAAARLTEPPKRELDDAYRRLTEIIVSRYGSVDLTVVETRPESESRRLVLAEELQRIGAGADGELLTAARHLLRLIEDRESSTAGIQLTRIQAGEVEITDVVSDGPAVAAEDLSLTGRLRIDGARAGGEPIHPPVARRQPGIPRCQARLSTPSMSVGI</sequence>
<dbReference type="RefSeq" id="WP_196152154.1">
    <property type="nucleotide sequence ID" value="NZ_JADMLG010000012.1"/>
</dbReference>
<name>A0A931IEA6_9NOCA</name>
<dbReference type="AlphaFoldDB" id="A0A931IEA6"/>
<accession>A0A931IEA6</accession>
<gene>
    <name evidence="1" type="ORF">IT779_26605</name>
</gene>
<dbReference type="Proteomes" id="UP000655751">
    <property type="component" value="Unassembled WGS sequence"/>
</dbReference>
<reference evidence="1" key="1">
    <citation type="submission" date="2020-11" db="EMBL/GenBank/DDBJ databases">
        <title>Nocardia NEAU-351.nov., a novel actinomycete isolated from the cow dung.</title>
        <authorList>
            <person name="Zhang X."/>
        </authorList>
    </citation>
    <scope>NUCLEOTIDE SEQUENCE</scope>
    <source>
        <strain evidence="1">NEAU-351</strain>
    </source>
</reference>
<evidence type="ECO:0000313" key="1">
    <source>
        <dbReference type="EMBL" id="MBH0779849.1"/>
    </source>
</evidence>
<proteinExistence type="predicted"/>
<comment type="caution">
    <text evidence="1">The sequence shown here is derived from an EMBL/GenBank/DDBJ whole genome shotgun (WGS) entry which is preliminary data.</text>
</comment>
<organism evidence="1 2">
    <name type="scientific">Nocardia bovistercoris</name>
    <dbReference type="NCBI Taxonomy" id="2785916"/>
    <lineage>
        <taxon>Bacteria</taxon>
        <taxon>Bacillati</taxon>
        <taxon>Actinomycetota</taxon>
        <taxon>Actinomycetes</taxon>
        <taxon>Mycobacteriales</taxon>
        <taxon>Nocardiaceae</taxon>
        <taxon>Nocardia</taxon>
    </lineage>
</organism>
<evidence type="ECO:0008006" key="3">
    <source>
        <dbReference type="Google" id="ProtNLM"/>
    </source>
</evidence>